<gene>
    <name evidence="5" type="ORF">GE061_010003</name>
</gene>
<evidence type="ECO:0000256" key="1">
    <source>
        <dbReference type="PROSITE-ProRule" id="PRU00042"/>
    </source>
</evidence>
<feature type="domain" description="SWIM-type" evidence="4">
    <location>
        <begin position="914"/>
        <end position="946"/>
    </location>
</feature>
<dbReference type="InterPro" id="IPR013087">
    <property type="entry name" value="Znf_C2H2_type"/>
</dbReference>
<organism evidence="5 6">
    <name type="scientific">Apolygus lucorum</name>
    <name type="common">Small green plant bug</name>
    <name type="synonym">Lygocoris lucorum</name>
    <dbReference type="NCBI Taxonomy" id="248454"/>
    <lineage>
        <taxon>Eukaryota</taxon>
        <taxon>Metazoa</taxon>
        <taxon>Ecdysozoa</taxon>
        <taxon>Arthropoda</taxon>
        <taxon>Hexapoda</taxon>
        <taxon>Insecta</taxon>
        <taxon>Pterygota</taxon>
        <taxon>Neoptera</taxon>
        <taxon>Paraneoptera</taxon>
        <taxon>Hemiptera</taxon>
        <taxon>Heteroptera</taxon>
        <taxon>Panheteroptera</taxon>
        <taxon>Cimicomorpha</taxon>
        <taxon>Miridae</taxon>
        <taxon>Mirini</taxon>
        <taxon>Apolygus</taxon>
    </lineage>
</organism>
<keyword evidence="1" id="KW-0863">Zinc-finger</keyword>
<evidence type="ECO:0000313" key="6">
    <source>
        <dbReference type="Proteomes" id="UP000466442"/>
    </source>
</evidence>
<proteinExistence type="predicted"/>
<reference evidence="5" key="1">
    <citation type="journal article" date="2021" name="Mol. Ecol. Resour.">
        <title>Apolygus lucorum genome provides insights into omnivorousness and mesophyll feeding.</title>
        <authorList>
            <person name="Liu Y."/>
            <person name="Liu H."/>
            <person name="Wang H."/>
            <person name="Huang T."/>
            <person name="Liu B."/>
            <person name="Yang B."/>
            <person name="Yin L."/>
            <person name="Li B."/>
            <person name="Zhang Y."/>
            <person name="Zhang S."/>
            <person name="Jiang F."/>
            <person name="Zhang X."/>
            <person name="Ren Y."/>
            <person name="Wang B."/>
            <person name="Wang S."/>
            <person name="Lu Y."/>
            <person name="Wu K."/>
            <person name="Fan W."/>
            <person name="Wang G."/>
        </authorList>
    </citation>
    <scope>NUCLEOTIDE SEQUENCE</scope>
    <source>
        <strain evidence="5">12Hb</strain>
    </source>
</reference>
<comment type="caution">
    <text evidence="5">The sequence shown here is derived from an EMBL/GenBank/DDBJ whole genome shotgun (WGS) entry which is preliminary data.</text>
</comment>
<dbReference type="PROSITE" id="PS50157">
    <property type="entry name" value="ZINC_FINGER_C2H2_2"/>
    <property type="match status" value="3"/>
</dbReference>
<dbReference type="InterPro" id="IPR007527">
    <property type="entry name" value="Znf_SWIM"/>
</dbReference>
<dbReference type="AlphaFoldDB" id="A0A8S9Y3X1"/>
<evidence type="ECO:0000259" key="3">
    <source>
        <dbReference type="PROSITE" id="PS50157"/>
    </source>
</evidence>
<dbReference type="PANTHER" id="PTHR33936">
    <property type="entry name" value="PROTEIN CBG17840"/>
    <property type="match status" value="1"/>
</dbReference>
<dbReference type="PROSITE" id="PS50966">
    <property type="entry name" value="ZF_SWIM"/>
    <property type="match status" value="1"/>
</dbReference>
<feature type="domain" description="C2H2-type" evidence="3">
    <location>
        <begin position="399"/>
        <end position="429"/>
    </location>
</feature>
<protein>
    <recommendedName>
        <fullName evidence="7">SWIM-type domain-containing protein</fullName>
    </recommendedName>
</protein>
<dbReference type="PROSITE" id="PS00028">
    <property type="entry name" value="ZINC_FINGER_C2H2_1"/>
    <property type="match status" value="4"/>
</dbReference>
<dbReference type="GO" id="GO:0008270">
    <property type="term" value="F:zinc ion binding"/>
    <property type="evidence" value="ECO:0007669"/>
    <property type="project" value="UniProtKB-KW"/>
</dbReference>
<feature type="region of interest" description="Disordered" evidence="2">
    <location>
        <begin position="333"/>
        <end position="355"/>
    </location>
</feature>
<dbReference type="SMART" id="SM00355">
    <property type="entry name" value="ZnF_C2H2"/>
    <property type="match status" value="5"/>
</dbReference>
<evidence type="ECO:0008006" key="7">
    <source>
        <dbReference type="Google" id="ProtNLM"/>
    </source>
</evidence>
<feature type="compositionally biased region" description="Basic residues" evidence="2">
    <location>
        <begin position="341"/>
        <end position="352"/>
    </location>
</feature>
<dbReference type="OrthoDB" id="10031901at2759"/>
<keyword evidence="1" id="KW-0479">Metal-binding</keyword>
<feature type="domain" description="C2H2-type" evidence="3">
    <location>
        <begin position="363"/>
        <end position="391"/>
    </location>
</feature>
<evidence type="ECO:0000259" key="4">
    <source>
        <dbReference type="PROSITE" id="PS50966"/>
    </source>
</evidence>
<dbReference type="InterPro" id="IPR052797">
    <property type="entry name" value="RegFact_GeneExpr_CellDeath"/>
</dbReference>
<evidence type="ECO:0000256" key="2">
    <source>
        <dbReference type="SAM" id="MobiDB-lite"/>
    </source>
</evidence>
<dbReference type="Gene3D" id="3.30.160.60">
    <property type="entry name" value="Classic Zinc Finger"/>
    <property type="match status" value="1"/>
</dbReference>
<dbReference type="PANTHER" id="PTHR33936:SF24">
    <property type="entry name" value="C2H2-TYPE DOMAIN-CONTAINING PROTEIN"/>
    <property type="match status" value="1"/>
</dbReference>
<keyword evidence="6" id="KW-1185">Reference proteome</keyword>
<keyword evidence="1" id="KW-0862">Zinc</keyword>
<accession>A0A8S9Y3X1</accession>
<sequence length="1204" mass="139159">MSVKTAKLSDTAVLEDENSTDCSGETVDEEVEFEKCAHRVTPGKLKAKCPFCLEKFQDYPSRNHHLKNNCSRRMKSGNKAKEKKPSVEYELYIEEDSEPTCQVCRKSFRTFASRNRHMISTHNSIKNEHLSPRFVIDVEEEYSRKVETRGRKKRPNAKSRCGLLRRKTVNTSKDAESAGKSSNESTDWILHETVRCQEEGCSVTFPFVQDLRNHLVMEHCYQPLFDLNLEFSSLQEFEDWKKKVEEESETKWVKHHTKTFELYRVIIYDCIHMIRVRSQGVTDSHCTSQIILKAPKGNAGRLKVTYFPGHYGHDHLALRLKWEKFGRESETSQSKVSERKVRGRKTSPRKIKRDCSEEDSSERTCDICEKTFLNTTGLDKHVKRFHDGSKYVTNDKGPIECLEPDCGKKFRVRRFLRAHLLYDHNIEMQIKAEALRFSTKEEFDEWKNKIEEETQSYYRIRQQFTNKTYKKTIQYLCCRSGKMVNTDNRKRPLKIQGSRRSNINCTSEIRLRYLDQGFQVEYFKDHYAHDNSLAHLPVPKKVKEEIKEKLMAGQDVGSILRELRNSASSQVSRKHVLRKKDVYNIQQSIGPAGECFEELNEADLVVVIMTPFQRQMALKFGNDRICVDSTYDELAPEKVCELTTILAVNEFEEAIPLAFCLSSKVNMNILKLFFTSVRDVIGTIACHTFVGIEAPQFYDAWRQIMGTPQCHVMCAWHIDSAWKLKLGRLSDRDKRFWIYDRLKACQLQVDINEFSEMFQSLIYELYQNEDTKYIYTYINEYYNNRPELWANAHRIGIKINTNLYLDNFHRSIRRSFLKGRDKPKVDKCITAINDYILDREYDQLAEYCRRKVLMKINDISSCHVAGMALVPAVCTIIDASCWAVSSSSQDLIYVVNKVEKHKCDSSCVIYCQQCTACLKGYTCSCDDNAISGNICKHLHAVAGYQMDSREAIQYIKIDGNDDVVIAPDDVIAEGDREVIIGQVEESPGKQEQVWIAHDGAVTVDDREVVIGQVKECQETHGEMRTKDTQCEQILDKYSPIIDDDYEIIINDSRVKEHQIIGNDERILMNDDDIIINDDYDEIVSDAEQDGLLFDNDDVIIDTEDEFNDNDEAIIESEGHDSVDMEVEQFDENGQNQDIYLMVDEGDQIARQCDDVETDFTPSENSEVTRLDGEDLNSKSDLVSTALQLMGDLAGFEDNSRTPLV</sequence>
<dbReference type="EMBL" id="WIXP02000002">
    <property type="protein sequence ID" value="KAF6215251.1"/>
    <property type="molecule type" value="Genomic_DNA"/>
</dbReference>
<dbReference type="Proteomes" id="UP000466442">
    <property type="component" value="Unassembled WGS sequence"/>
</dbReference>
<evidence type="ECO:0000313" key="5">
    <source>
        <dbReference type="EMBL" id="KAF6215251.1"/>
    </source>
</evidence>
<feature type="domain" description="C2H2-type" evidence="3">
    <location>
        <begin position="99"/>
        <end position="127"/>
    </location>
</feature>
<name>A0A8S9Y3X1_APOLU</name>